<dbReference type="PANTHER" id="PTHR12358">
    <property type="entry name" value="SPHINGOSINE KINASE"/>
    <property type="match status" value="1"/>
</dbReference>
<dbReference type="PANTHER" id="PTHR12358:SF54">
    <property type="entry name" value="SPHINGOSINE KINASE RELATED PROTEIN"/>
    <property type="match status" value="1"/>
</dbReference>
<dbReference type="InterPro" id="IPR005218">
    <property type="entry name" value="Diacylglycerol/lipid_kinase"/>
</dbReference>
<proteinExistence type="predicted"/>
<gene>
    <name evidence="7" type="ORF">GCM10011505_14930</name>
</gene>
<feature type="domain" description="DAGKc" evidence="6">
    <location>
        <begin position="80"/>
        <end position="153"/>
    </location>
</feature>
<dbReference type="InterPro" id="IPR016064">
    <property type="entry name" value="NAD/diacylglycerol_kinase_sf"/>
</dbReference>
<dbReference type="EMBL" id="BMDZ01000012">
    <property type="protein sequence ID" value="GGB34483.1"/>
    <property type="molecule type" value="Genomic_DNA"/>
</dbReference>
<dbReference type="SMART" id="SM00046">
    <property type="entry name" value="DAGKc"/>
    <property type="match status" value="1"/>
</dbReference>
<dbReference type="NCBIfam" id="TIGR00147">
    <property type="entry name" value="YegS/Rv2252/BmrU family lipid kinase"/>
    <property type="match status" value="1"/>
</dbReference>
<dbReference type="InterPro" id="IPR017438">
    <property type="entry name" value="ATP-NAD_kinase_N"/>
</dbReference>
<dbReference type="Proteomes" id="UP000603352">
    <property type="component" value="Unassembled WGS sequence"/>
</dbReference>
<keyword evidence="2" id="KW-0547">Nucleotide-binding</keyword>
<evidence type="ECO:0000313" key="8">
    <source>
        <dbReference type="Proteomes" id="UP000603352"/>
    </source>
</evidence>
<keyword evidence="8" id="KW-1185">Reference proteome</keyword>
<evidence type="ECO:0000259" key="6">
    <source>
        <dbReference type="PROSITE" id="PS50146"/>
    </source>
</evidence>
<dbReference type="RefSeq" id="WP_188576329.1">
    <property type="nucleotide sequence ID" value="NZ_BMDZ01000012.1"/>
</dbReference>
<name>A0ABQ1IEN4_9PROT</name>
<dbReference type="InterPro" id="IPR001206">
    <property type="entry name" value="Diacylglycerol_kinase_cat_dom"/>
</dbReference>
<keyword evidence="4" id="KW-0067">ATP-binding</keyword>
<keyword evidence="1" id="KW-0808">Transferase</keyword>
<feature type="region of interest" description="Disordered" evidence="5">
    <location>
        <begin position="316"/>
        <end position="352"/>
    </location>
</feature>
<evidence type="ECO:0000256" key="5">
    <source>
        <dbReference type="SAM" id="MobiDB-lite"/>
    </source>
</evidence>
<dbReference type="InterPro" id="IPR050187">
    <property type="entry name" value="Lipid_Phosphate_FormReg"/>
</dbReference>
<comment type="caution">
    <text evidence="7">The sequence shown here is derived from an EMBL/GenBank/DDBJ whole genome shotgun (WGS) entry which is preliminary data.</text>
</comment>
<dbReference type="Pfam" id="PF19279">
    <property type="entry name" value="YegS_C"/>
    <property type="match status" value="1"/>
</dbReference>
<evidence type="ECO:0000256" key="1">
    <source>
        <dbReference type="ARBA" id="ARBA00022679"/>
    </source>
</evidence>
<keyword evidence="3" id="KW-0418">Kinase</keyword>
<protein>
    <recommendedName>
        <fullName evidence="6">DAGKc domain-containing protein</fullName>
    </recommendedName>
</protein>
<feature type="region of interest" description="Disordered" evidence="5">
    <location>
        <begin position="1"/>
        <end position="22"/>
    </location>
</feature>
<evidence type="ECO:0000256" key="3">
    <source>
        <dbReference type="ARBA" id="ARBA00022777"/>
    </source>
</evidence>
<dbReference type="Gene3D" id="2.60.200.40">
    <property type="match status" value="1"/>
</dbReference>
<dbReference type="PROSITE" id="PS50146">
    <property type="entry name" value="DAGK"/>
    <property type="match status" value="1"/>
</dbReference>
<dbReference type="Gene3D" id="3.40.50.10330">
    <property type="entry name" value="Probable inorganic polyphosphate/atp-NAD kinase, domain 1"/>
    <property type="match status" value="1"/>
</dbReference>
<accession>A0ABQ1IEN4</accession>
<reference evidence="8" key="1">
    <citation type="journal article" date="2019" name="Int. J. Syst. Evol. Microbiol.">
        <title>The Global Catalogue of Microorganisms (GCM) 10K type strain sequencing project: providing services to taxonomists for standard genome sequencing and annotation.</title>
        <authorList>
            <consortium name="The Broad Institute Genomics Platform"/>
            <consortium name="The Broad Institute Genome Sequencing Center for Infectious Disease"/>
            <person name="Wu L."/>
            <person name="Ma J."/>
        </authorList>
    </citation>
    <scope>NUCLEOTIDE SEQUENCE [LARGE SCALE GENOMIC DNA]</scope>
    <source>
        <strain evidence="8">CGMCC 1.10188</strain>
    </source>
</reference>
<evidence type="ECO:0000256" key="2">
    <source>
        <dbReference type="ARBA" id="ARBA00022741"/>
    </source>
</evidence>
<dbReference type="SUPFAM" id="SSF111331">
    <property type="entry name" value="NAD kinase/diacylglycerol kinase-like"/>
    <property type="match status" value="1"/>
</dbReference>
<sequence>MAMHDPGGGAPPPQTPNRPSVGGRVLVLIPPGKRDRLGGNLTPDSLLARLRKAGFCPDMPDLDSPDAFPGAIRAAAGSDDPPALVLVGGGDGTLSAVADAMADTGLTLGILPLGTANDLARTLGLPFDPAAALEVALTGRRRSIDIGTIDGRGFFNVASIGLSVDVADALDSHEKRRLGIGAYIPALFRVMTRHRRFRVRLTVDGRNVEMRAVMVAIGNGRHHGGGLTVSAAATIDDGMLDVYVIEPVSHWRMALMLPALRLGTAGPWMGVHRLSGRTVRVETPAKPKRVNVDGEILTRTPAEFGVRAGAVSVMTPDRPAADLPGTSPVRSLAGDRSIAGDTRSRDTPAGKVPMLSDEEAAMSAEDERLAAEIEIALQDMARAAREGEALTRRMAESPHSGLSDTVIAALGQIGADWARIAVVADDALDAMDLPTRDADDDRALIEDVVDWLEGLVGMPVETRASQRLHHAAARIEVAIDEVRRAGDPASADAATVAYDDAWRLINTALPAPVEGAED</sequence>
<organism evidence="7 8">
    <name type="scientific">Tistrella bauzanensis</name>
    <dbReference type="NCBI Taxonomy" id="657419"/>
    <lineage>
        <taxon>Bacteria</taxon>
        <taxon>Pseudomonadati</taxon>
        <taxon>Pseudomonadota</taxon>
        <taxon>Alphaproteobacteria</taxon>
        <taxon>Geminicoccales</taxon>
        <taxon>Geminicoccaceae</taxon>
        <taxon>Tistrella</taxon>
    </lineage>
</organism>
<evidence type="ECO:0000313" key="7">
    <source>
        <dbReference type="EMBL" id="GGB34483.1"/>
    </source>
</evidence>
<dbReference type="InterPro" id="IPR045540">
    <property type="entry name" value="YegS/DAGK_C"/>
</dbReference>
<dbReference type="Pfam" id="PF00781">
    <property type="entry name" value="DAGK_cat"/>
    <property type="match status" value="1"/>
</dbReference>
<dbReference type="NCBIfam" id="NF009604">
    <property type="entry name" value="PRK13057.1"/>
    <property type="match status" value="1"/>
</dbReference>
<evidence type="ECO:0000256" key="4">
    <source>
        <dbReference type="ARBA" id="ARBA00022840"/>
    </source>
</evidence>